<evidence type="ECO:0000259" key="3">
    <source>
        <dbReference type="Pfam" id="PF14219"/>
    </source>
</evidence>
<feature type="transmembrane region" description="Helical" evidence="2">
    <location>
        <begin position="90"/>
        <end position="111"/>
    </location>
</feature>
<dbReference type="Proteomes" id="UP000317303">
    <property type="component" value="Unassembled WGS sequence"/>
</dbReference>
<dbReference type="EMBL" id="VLJV01000001">
    <property type="protein sequence ID" value="TWH21851.1"/>
    <property type="molecule type" value="Genomic_DNA"/>
</dbReference>
<gene>
    <name evidence="4" type="ORF">JD82_03721</name>
</gene>
<accession>A0A660CKZ5</accession>
<feature type="transmembrane region" description="Helical" evidence="2">
    <location>
        <begin position="217"/>
        <end position="237"/>
    </location>
</feature>
<keyword evidence="2" id="KW-0472">Membrane</keyword>
<proteinExistence type="predicted"/>
<evidence type="ECO:0000313" key="5">
    <source>
        <dbReference type="Proteomes" id="UP000317303"/>
    </source>
</evidence>
<name>A0A660CKZ5_9PSEU</name>
<feature type="transmembrane region" description="Helical" evidence="2">
    <location>
        <begin position="175"/>
        <end position="196"/>
    </location>
</feature>
<organism evidence="4 5">
    <name type="scientific">Prauserella rugosa</name>
    <dbReference type="NCBI Taxonomy" id="43354"/>
    <lineage>
        <taxon>Bacteria</taxon>
        <taxon>Bacillati</taxon>
        <taxon>Actinomycetota</taxon>
        <taxon>Actinomycetes</taxon>
        <taxon>Pseudonocardiales</taxon>
        <taxon>Pseudonocardiaceae</taxon>
        <taxon>Prauserella</taxon>
    </lineage>
</organism>
<evidence type="ECO:0000313" key="4">
    <source>
        <dbReference type="EMBL" id="TWH21851.1"/>
    </source>
</evidence>
<feature type="transmembrane region" description="Helical" evidence="2">
    <location>
        <begin position="249"/>
        <end position="271"/>
    </location>
</feature>
<protein>
    <submittedName>
        <fullName evidence="4">Uncharacterized protein DUF4328</fullName>
    </submittedName>
</protein>
<dbReference type="Pfam" id="PF14219">
    <property type="entry name" value="DUF4328"/>
    <property type="match status" value="1"/>
</dbReference>
<dbReference type="InterPro" id="IPR025565">
    <property type="entry name" value="DUF4328"/>
</dbReference>
<feature type="domain" description="DUF4328" evidence="3">
    <location>
        <begin position="117"/>
        <end position="276"/>
    </location>
</feature>
<feature type="transmembrane region" description="Helical" evidence="2">
    <location>
        <begin position="132"/>
        <end position="155"/>
    </location>
</feature>
<reference evidence="4 5" key="1">
    <citation type="submission" date="2019-07" db="EMBL/GenBank/DDBJ databases">
        <title>R&amp;d 2014.</title>
        <authorList>
            <person name="Klenk H.-P."/>
        </authorList>
    </citation>
    <scope>NUCLEOTIDE SEQUENCE [LARGE SCALE GENOMIC DNA]</scope>
    <source>
        <strain evidence="4 5">DSM 43194</strain>
    </source>
</reference>
<evidence type="ECO:0000256" key="1">
    <source>
        <dbReference type="SAM" id="MobiDB-lite"/>
    </source>
</evidence>
<sequence length="311" mass="33326">MHPGRHGNGQSGRPPARHHVRWIATVPPGVGGARPRPRRRPYTGPPRYPFTPRWGFPNLVWRPSTAVPGTSTGGMQPAQRLRATGRNAGALLITLAVLAGIAALSEVWRYVLLLQSRTSALSPGVVGTSDAFVLTFALMTPLMALLAVGVTLWWLLVARTVAAEQAGQEVPRPAWQVFVGTLVPGVNVLLAGPIVAELEHAALRRPADQRPRPSRLVLGWWATLAANVVLAVLTVVWRLRDGVQADADGVVLSALTDATAAGLAVVTAVFVRRITRLLSPIDAEAAHLRRVVKVTGAPPPERRPRPTTSVR</sequence>
<keyword evidence="2" id="KW-1133">Transmembrane helix</keyword>
<dbReference type="RefSeq" id="WP_030530058.1">
    <property type="nucleotide sequence ID" value="NZ_JOIJ01000001.1"/>
</dbReference>
<comment type="caution">
    <text evidence="4">The sequence shown here is derived from an EMBL/GenBank/DDBJ whole genome shotgun (WGS) entry which is preliminary data.</text>
</comment>
<dbReference type="AlphaFoldDB" id="A0A660CKZ5"/>
<feature type="region of interest" description="Disordered" evidence="1">
    <location>
        <begin position="26"/>
        <end position="46"/>
    </location>
</feature>
<keyword evidence="2" id="KW-0812">Transmembrane</keyword>
<evidence type="ECO:0000256" key="2">
    <source>
        <dbReference type="SAM" id="Phobius"/>
    </source>
</evidence>
<keyword evidence="5" id="KW-1185">Reference proteome</keyword>